<evidence type="ECO:0000256" key="9">
    <source>
        <dbReference type="ARBA" id="ARBA00023285"/>
    </source>
</evidence>
<feature type="domain" description="Methylmalonyl-CoA mutase alpha/beta chain catalytic" evidence="10">
    <location>
        <begin position="124"/>
        <end position="505"/>
    </location>
</feature>
<dbReference type="InterPro" id="IPR058549">
    <property type="entry name" value="MeMalonylCoA_mutase_a/b_site"/>
</dbReference>
<evidence type="ECO:0000256" key="6">
    <source>
        <dbReference type="ARBA" id="ARBA00012398"/>
    </source>
</evidence>
<reference evidence="11" key="1">
    <citation type="submission" date="2019-08" db="EMBL/GenBank/DDBJ databases">
        <authorList>
            <person name="Kucharzyk K."/>
            <person name="Murdoch R.W."/>
            <person name="Higgins S."/>
            <person name="Loffler F."/>
        </authorList>
    </citation>
    <scope>NUCLEOTIDE SEQUENCE</scope>
</reference>
<dbReference type="Pfam" id="PF01642">
    <property type="entry name" value="MM_CoA_mutase"/>
    <property type="match status" value="2"/>
</dbReference>
<dbReference type="CDD" id="cd03677">
    <property type="entry name" value="MM_CoA_mutase_beta"/>
    <property type="match status" value="1"/>
</dbReference>
<evidence type="ECO:0000256" key="4">
    <source>
        <dbReference type="ARBA" id="ARBA00008465"/>
    </source>
</evidence>
<comment type="cofactor">
    <cofactor evidence="2">
        <name>adenosylcob(III)alamin</name>
        <dbReference type="ChEBI" id="CHEBI:18408"/>
    </cofactor>
</comment>
<accession>A0A644VRK4</accession>
<dbReference type="UniPathway" id="UPA00945">
    <property type="reaction ID" value="UER00910"/>
</dbReference>
<dbReference type="Gene3D" id="3.40.50.280">
    <property type="entry name" value="Cobalamin-binding domain"/>
    <property type="match status" value="1"/>
</dbReference>
<dbReference type="PANTHER" id="PTHR48101:SF1">
    <property type="entry name" value="METHYLMALONYL-COA MUTASE, LARGE SUBUNIT"/>
    <property type="match status" value="1"/>
</dbReference>
<evidence type="ECO:0000256" key="1">
    <source>
        <dbReference type="ARBA" id="ARBA00000290"/>
    </source>
</evidence>
<dbReference type="SUPFAM" id="SSF52242">
    <property type="entry name" value="Cobalamin (vitamin B12)-binding domain"/>
    <property type="match status" value="1"/>
</dbReference>
<evidence type="ECO:0000256" key="8">
    <source>
        <dbReference type="ARBA" id="ARBA00023235"/>
    </source>
</evidence>
<dbReference type="PROSITE" id="PS00544">
    <property type="entry name" value="METMALONYL_COA_MUTASE"/>
    <property type="match status" value="1"/>
</dbReference>
<proteinExistence type="inferred from homology"/>
<comment type="similarity">
    <text evidence="4">Belongs to the methylmalonyl-CoA mutase family.</text>
</comment>
<keyword evidence="9" id="KW-0170">Cobalt</keyword>
<dbReference type="AlphaFoldDB" id="A0A644VRK4"/>
<comment type="subunit">
    <text evidence="5">Heterodimer of an alpha and a beta chain.</text>
</comment>
<dbReference type="PANTHER" id="PTHR48101">
    <property type="entry name" value="METHYLMALONYL-COA MUTASE, MITOCHONDRIAL-RELATED"/>
    <property type="match status" value="1"/>
</dbReference>
<organism evidence="11">
    <name type="scientific">bioreactor metagenome</name>
    <dbReference type="NCBI Taxonomy" id="1076179"/>
    <lineage>
        <taxon>unclassified sequences</taxon>
        <taxon>metagenomes</taxon>
        <taxon>ecological metagenomes</taxon>
    </lineage>
</organism>
<protein>
    <recommendedName>
        <fullName evidence="6">methylmalonyl-CoA mutase</fullName>
        <ecNumber evidence="6">5.4.99.2</ecNumber>
    </recommendedName>
</protein>
<evidence type="ECO:0000259" key="10">
    <source>
        <dbReference type="Pfam" id="PF01642"/>
    </source>
</evidence>
<comment type="caution">
    <text evidence="11">The sequence shown here is derived from an EMBL/GenBank/DDBJ whole genome shotgun (WGS) entry which is preliminary data.</text>
</comment>
<evidence type="ECO:0000256" key="2">
    <source>
        <dbReference type="ARBA" id="ARBA00001922"/>
    </source>
</evidence>
<dbReference type="EC" id="5.4.99.2" evidence="6"/>
<name>A0A644VRK4_9ZZZZ</name>
<dbReference type="InterPro" id="IPR036724">
    <property type="entry name" value="Cobalamin-bd_sf"/>
</dbReference>
<dbReference type="EMBL" id="VSSQ01000408">
    <property type="protein sequence ID" value="MPL93907.1"/>
    <property type="molecule type" value="Genomic_DNA"/>
</dbReference>
<dbReference type="Gene3D" id="3.20.20.240">
    <property type="entry name" value="Methylmalonyl-CoA mutase"/>
    <property type="match status" value="1"/>
</dbReference>
<evidence type="ECO:0000256" key="7">
    <source>
        <dbReference type="ARBA" id="ARBA00022628"/>
    </source>
</evidence>
<gene>
    <name evidence="11" type="primary">mutA_2</name>
    <name evidence="11" type="ORF">SDC9_40055</name>
</gene>
<evidence type="ECO:0000313" key="11">
    <source>
        <dbReference type="EMBL" id="MPL93907.1"/>
    </source>
</evidence>
<dbReference type="GO" id="GO:0031419">
    <property type="term" value="F:cobalamin binding"/>
    <property type="evidence" value="ECO:0007669"/>
    <property type="project" value="UniProtKB-KW"/>
</dbReference>
<dbReference type="InterPro" id="IPR006099">
    <property type="entry name" value="MeMalonylCoA_mutase_a/b_cat"/>
</dbReference>
<dbReference type="SUPFAM" id="SSF51703">
    <property type="entry name" value="Cobalamin (vitamin B12)-dependent enzymes"/>
    <property type="match status" value="1"/>
</dbReference>
<feature type="domain" description="Methylmalonyl-CoA mutase alpha/beta chain catalytic" evidence="10">
    <location>
        <begin position="40"/>
        <end position="111"/>
    </location>
</feature>
<dbReference type="GO" id="GO:0046872">
    <property type="term" value="F:metal ion binding"/>
    <property type="evidence" value="ECO:0007669"/>
    <property type="project" value="InterPro"/>
</dbReference>
<dbReference type="GO" id="GO:0019652">
    <property type="term" value="P:lactate fermentation to propionate and acetate"/>
    <property type="evidence" value="ECO:0007669"/>
    <property type="project" value="InterPro"/>
</dbReference>
<evidence type="ECO:0000256" key="5">
    <source>
        <dbReference type="ARBA" id="ARBA00011870"/>
    </source>
</evidence>
<dbReference type="InterPro" id="IPR004608">
    <property type="entry name" value="MMCoA_mutase_b"/>
</dbReference>
<comment type="catalytic activity">
    <reaction evidence="1">
        <text>(R)-methylmalonyl-CoA = succinyl-CoA</text>
        <dbReference type="Rhea" id="RHEA:22888"/>
        <dbReference type="ChEBI" id="CHEBI:57292"/>
        <dbReference type="ChEBI" id="CHEBI:57326"/>
        <dbReference type="EC" id="5.4.99.2"/>
    </reaction>
</comment>
<comment type="pathway">
    <text evidence="3">Metabolic intermediate metabolism; propanoyl-CoA degradation; succinyl-CoA from propanoyl-CoA: step 3/3.</text>
</comment>
<dbReference type="GO" id="GO:0004494">
    <property type="term" value="F:methylmalonyl-CoA mutase activity"/>
    <property type="evidence" value="ECO:0007669"/>
    <property type="project" value="UniProtKB-EC"/>
</dbReference>
<keyword evidence="8 11" id="KW-0413">Isomerase</keyword>
<sequence>MSEKKLNLLADFPPVSTREWMDKVTADLKGADFEKKLVWKTNEGFKVMPFYRAEDIQNYKTTDAVPGKFPYVRGTKADNDWFVRQDIEVKDAKSANKKALDLLNRGVNSLGFTINKEDLSADFIATLLDGIAANCVELNFKTCSKRTVDLVNLLVDYFTAKGYNAPELQGSVNFDPINSMLLRGKKFTADEMAVMVEAAALTAAKLPFYRVINVNALSLSNAGAYAAQELGYALAWGNQYLSMMVEKGVDTQLAAKKIKFNFGVGSNYFMEIAKFRAAKWLWALIVEAYKPACRRTECTETVEGICYCAMKMRLHAETSSFNKTIFDPNVNMLRTQTEAMSASLGGVHSLTVSPFDAVYKKPDEFSERIARNQQLLLKEESNFDKVTDPAAGSYYIEKLTNEIAAQAWKLFLEMEDAGGFLTAVEGGVVQQAIKATAAARLKNVSSRREVLLGTNQFPNFTEVSGGKTTTDKAKHKHAEGIETLETVRAAEEFENLRFATETAAKRPKAFMLTIGNLAMRLARAQFSSNFFACAGYEVIDNLGFATVEAGVEAARKMQADIIVLCSSDDEYAELAPKAFELTKNNEILVVAGAPACSDELKSLGIVHFVNVKTNVLESLKGFNALLGI</sequence>
<dbReference type="InterPro" id="IPR016176">
    <property type="entry name" value="Cbl-dep_enz_cat"/>
</dbReference>
<keyword evidence="7" id="KW-0846">Cobalamin</keyword>
<evidence type="ECO:0000256" key="3">
    <source>
        <dbReference type="ARBA" id="ARBA00005146"/>
    </source>
</evidence>
<dbReference type="NCBIfam" id="TIGR00642">
    <property type="entry name" value="mmCoA_mut_beta"/>
    <property type="match status" value="1"/>
</dbReference>